<keyword evidence="2" id="KW-0472">Membrane</keyword>
<dbReference type="GO" id="GO:0005794">
    <property type="term" value="C:Golgi apparatus"/>
    <property type="evidence" value="ECO:0007669"/>
    <property type="project" value="TreeGrafter"/>
</dbReference>
<protein>
    <submittedName>
        <fullName evidence="4">Polypeptide N-acetylgalactosaminyltransferase 1</fullName>
    </submittedName>
</protein>
<feature type="transmembrane region" description="Helical" evidence="2">
    <location>
        <begin position="20"/>
        <end position="41"/>
    </location>
</feature>
<feature type="non-terminal residue" evidence="4">
    <location>
        <position position="252"/>
    </location>
</feature>
<dbReference type="SUPFAM" id="SSF53448">
    <property type="entry name" value="Nucleotide-diphospho-sugar transferases"/>
    <property type="match status" value="1"/>
</dbReference>
<reference evidence="4" key="1">
    <citation type="journal article" date="2014" name="PLoS ONE">
        <title>Transcriptome-Based Identification of ABC Transporters in the Western Tarnished Plant Bug Lygus hesperus.</title>
        <authorList>
            <person name="Hull J.J."/>
            <person name="Chaney K."/>
            <person name="Geib S.M."/>
            <person name="Fabrick J.A."/>
            <person name="Brent C.S."/>
            <person name="Walsh D."/>
            <person name="Lavine L.C."/>
        </authorList>
    </citation>
    <scope>NUCLEOTIDE SEQUENCE</scope>
</reference>
<dbReference type="InterPro" id="IPR029044">
    <property type="entry name" value="Nucleotide-diphossugar_trans"/>
</dbReference>
<dbReference type="GO" id="GO:0004653">
    <property type="term" value="F:polypeptide N-acetylgalactosaminyltransferase activity"/>
    <property type="evidence" value="ECO:0007669"/>
    <property type="project" value="TreeGrafter"/>
</dbReference>
<keyword evidence="2" id="KW-1133">Transmembrane helix</keyword>
<dbReference type="AlphaFoldDB" id="A0A0A9W5B6"/>
<keyword evidence="1" id="KW-1015">Disulfide bond</keyword>
<gene>
    <name evidence="4" type="primary">GALNT1</name>
    <name evidence="4" type="ORF">CM83_99007</name>
</gene>
<dbReference type="InterPro" id="IPR001173">
    <property type="entry name" value="Glyco_trans_2-like"/>
</dbReference>
<feature type="domain" description="Glycosyltransferase 2-like" evidence="3">
    <location>
        <begin position="146"/>
        <end position="236"/>
    </location>
</feature>
<dbReference type="Pfam" id="PF00535">
    <property type="entry name" value="Glycos_transf_2"/>
    <property type="match status" value="1"/>
</dbReference>
<dbReference type="PANTHER" id="PTHR11675">
    <property type="entry name" value="N-ACETYLGALACTOSAMINYLTRANSFERASE"/>
    <property type="match status" value="1"/>
</dbReference>
<dbReference type="PANTHER" id="PTHR11675:SF43">
    <property type="entry name" value="POLYPEPTIDE N-ACETYLGALACTOSAMINYLTRANSFERASE 1"/>
    <property type="match status" value="1"/>
</dbReference>
<dbReference type="EMBL" id="GBHO01039997">
    <property type="protein sequence ID" value="JAG03607.1"/>
    <property type="molecule type" value="Transcribed_RNA"/>
</dbReference>
<accession>A0A0A9W5B6</accession>
<evidence type="ECO:0000259" key="3">
    <source>
        <dbReference type="Pfam" id="PF00535"/>
    </source>
</evidence>
<proteinExistence type="predicted"/>
<dbReference type="GO" id="GO:0006493">
    <property type="term" value="P:protein O-linked glycosylation"/>
    <property type="evidence" value="ECO:0007669"/>
    <property type="project" value="TreeGrafter"/>
</dbReference>
<sequence>MVFGEGWSRLDNPMRRSRFGPLYSILMVLTVISVITLFMYLPREKKTDFTKFPAVHIYRQDVPEDDVFDELLERDFRKMVPDFGEWGQPSYLEKARENLGAVQKMRIQFAMNVNVSDRIPFNRTLPETRPRQCKKVVYDENLPTASVVVISRNEPWSVLLRTLHSIVDRTHKEFLKELIVVDDASVYPGMRHSFQDKLEYYIKKKLPHMVSLIRLDTRSGLVNARLTGARAATGDVRVHRRSLRSQRRVDTT</sequence>
<evidence type="ECO:0000313" key="4">
    <source>
        <dbReference type="EMBL" id="JAG03607.1"/>
    </source>
</evidence>
<name>A0A0A9W5B6_LYGHE</name>
<evidence type="ECO:0000256" key="1">
    <source>
        <dbReference type="ARBA" id="ARBA00023157"/>
    </source>
</evidence>
<keyword evidence="4" id="KW-0808">Transferase</keyword>
<reference evidence="4" key="2">
    <citation type="submission" date="2014-07" db="EMBL/GenBank/DDBJ databases">
        <authorList>
            <person name="Hull J."/>
        </authorList>
    </citation>
    <scope>NUCLEOTIDE SEQUENCE</scope>
</reference>
<organism evidence="4">
    <name type="scientific">Lygus hesperus</name>
    <name type="common">Western plant bug</name>
    <dbReference type="NCBI Taxonomy" id="30085"/>
    <lineage>
        <taxon>Eukaryota</taxon>
        <taxon>Metazoa</taxon>
        <taxon>Ecdysozoa</taxon>
        <taxon>Arthropoda</taxon>
        <taxon>Hexapoda</taxon>
        <taxon>Insecta</taxon>
        <taxon>Pterygota</taxon>
        <taxon>Neoptera</taxon>
        <taxon>Paraneoptera</taxon>
        <taxon>Hemiptera</taxon>
        <taxon>Heteroptera</taxon>
        <taxon>Panheteroptera</taxon>
        <taxon>Cimicomorpha</taxon>
        <taxon>Miridae</taxon>
        <taxon>Mirini</taxon>
        <taxon>Lygus</taxon>
    </lineage>
</organism>
<keyword evidence="2" id="KW-0812">Transmembrane</keyword>
<dbReference type="Gene3D" id="3.90.550.10">
    <property type="entry name" value="Spore Coat Polysaccharide Biosynthesis Protein SpsA, Chain A"/>
    <property type="match status" value="1"/>
</dbReference>
<evidence type="ECO:0000256" key="2">
    <source>
        <dbReference type="SAM" id="Phobius"/>
    </source>
</evidence>